<keyword evidence="6" id="KW-1185">Reference proteome</keyword>
<comment type="caution">
    <text evidence="5">The sequence shown here is derived from an EMBL/GenBank/DDBJ whole genome shotgun (WGS) entry which is preliminary data.</text>
</comment>
<dbReference type="SUPFAM" id="SSF50891">
    <property type="entry name" value="Cyclophilin-like"/>
    <property type="match status" value="1"/>
</dbReference>
<dbReference type="Gene3D" id="2.40.100.10">
    <property type="entry name" value="Cyclophilin-like"/>
    <property type="match status" value="1"/>
</dbReference>
<evidence type="ECO:0000256" key="2">
    <source>
        <dbReference type="ARBA" id="ARBA00022801"/>
    </source>
</evidence>
<evidence type="ECO:0000313" key="6">
    <source>
        <dbReference type="Proteomes" id="UP000518288"/>
    </source>
</evidence>
<dbReference type="GO" id="GO:0004039">
    <property type="term" value="F:allophanate hydrolase activity"/>
    <property type="evidence" value="ECO:0007669"/>
    <property type="project" value="UniProtKB-EC"/>
</dbReference>
<dbReference type="PANTHER" id="PTHR43309:SF5">
    <property type="entry name" value="5-OXOPROLINASE SUBUNIT C"/>
    <property type="match status" value="1"/>
</dbReference>
<dbReference type="Proteomes" id="UP000518288">
    <property type="component" value="Unassembled WGS sequence"/>
</dbReference>
<sequence>MSGGLIEIVSGGPGCTVQDPGRFGHRHEGVAQAGWLVPPWADAANALVGNPVDAAGLEWRGPGLVLLVVRGPVRMAVAGAVRVEVSRGGGPVRSLGAWCSATLAEGDRLHLGAAAEGWACLALGGGVQVPPVLGSRSTHVRTRFGGLDGRMLAPGDRLSCLRRGDVGTGEHRAPAPLALPTGPIRVLWGPQDDHFTAPARARLLDTDWQVTAEQDRMGMRLAGPPLAHAHAAAADIVSDAVVPGAVQVPANGLPVVLLADGQTVGGYPKIATVIRADLPRLALMPAGRTLRFEAVDAPTARQALRATQADWQAWVASLVPHRPAGWLDEGALYHDNLVSGMLRAEP</sequence>
<dbReference type="GO" id="GO:0005524">
    <property type="term" value="F:ATP binding"/>
    <property type="evidence" value="ECO:0007669"/>
    <property type="project" value="UniProtKB-KW"/>
</dbReference>
<dbReference type="Pfam" id="PF02626">
    <property type="entry name" value="CT_A_B"/>
    <property type="match status" value="1"/>
</dbReference>
<dbReference type="InterPro" id="IPR029000">
    <property type="entry name" value="Cyclophilin-like_dom_sf"/>
</dbReference>
<dbReference type="InterPro" id="IPR052708">
    <property type="entry name" value="PxpC"/>
</dbReference>
<dbReference type="RefSeq" id="WP_179634723.1">
    <property type="nucleotide sequence ID" value="NZ_JACCFH010000001.1"/>
</dbReference>
<organism evidence="5 6">
    <name type="scientific">Sphaerotilus montanus</name>
    <dbReference type="NCBI Taxonomy" id="522889"/>
    <lineage>
        <taxon>Bacteria</taxon>
        <taxon>Pseudomonadati</taxon>
        <taxon>Pseudomonadota</taxon>
        <taxon>Betaproteobacteria</taxon>
        <taxon>Burkholderiales</taxon>
        <taxon>Sphaerotilaceae</taxon>
        <taxon>Sphaerotilus</taxon>
    </lineage>
</organism>
<protein>
    <submittedName>
        <fullName evidence="5">Allophanate hydrolase</fullName>
        <ecNumber evidence="5">3.5.1.54</ecNumber>
    </submittedName>
</protein>
<gene>
    <name evidence="5" type="ORF">BDD16_003014</name>
</gene>
<evidence type="ECO:0000259" key="4">
    <source>
        <dbReference type="SMART" id="SM00797"/>
    </source>
</evidence>
<keyword evidence="3" id="KW-0067">ATP-binding</keyword>
<keyword evidence="2 5" id="KW-0378">Hydrolase</keyword>
<accession>A0A7Y9R1Y5</accession>
<dbReference type="PANTHER" id="PTHR43309">
    <property type="entry name" value="5-OXOPROLINASE SUBUNIT C"/>
    <property type="match status" value="1"/>
</dbReference>
<evidence type="ECO:0000256" key="1">
    <source>
        <dbReference type="ARBA" id="ARBA00022741"/>
    </source>
</evidence>
<dbReference type="InterPro" id="IPR003778">
    <property type="entry name" value="CT_A_B"/>
</dbReference>
<feature type="domain" description="Carboxyltransferase" evidence="4">
    <location>
        <begin position="27"/>
        <end position="310"/>
    </location>
</feature>
<dbReference type="EC" id="3.5.1.54" evidence="5"/>
<dbReference type="SMART" id="SM00797">
    <property type="entry name" value="AHS2"/>
    <property type="match status" value="1"/>
</dbReference>
<reference evidence="5 6" key="1">
    <citation type="submission" date="2020-07" db="EMBL/GenBank/DDBJ databases">
        <title>Genomic Encyclopedia of Archaeal and Bacterial Type Strains, Phase II (KMG-II): from individual species to whole genera.</title>
        <authorList>
            <person name="Goeker M."/>
        </authorList>
    </citation>
    <scope>NUCLEOTIDE SEQUENCE [LARGE SCALE GENOMIC DNA]</scope>
    <source>
        <strain evidence="5 6">DSM 21226</strain>
    </source>
</reference>
<proteinExistence type="predicted"/>
<name>A0A7Y9R1Y5_9BURK</name>
<evidence type="ECO:0000313" key="5">
    <source>
        <dbReference type="EMBL" id="NYG34028.1"/>
    </source>
</evidence>
<dbReference type="AlphaFoldDB" id="A0A7Y9R1Y5"/>
<dbReference type="EMBL" id="JACCFH010000001">
    <property type="protein sequence ID" value="NYG34028.1"/>
    <property type="molecule type" value="Genomic_DNA"/>
</dbReference>
<evidence type="ECO:0000256" key="3">
    <source>
        <dbReference type="ARBA" id="ARBA00022840"/>
    </source>
</evidence>
<keyword evidence="1" id="KW-0547">Nucleotide-binding</keyword>